<dbReference type="EMBL" id="NFKL01000013">
    <property type="protein sequence ID" value="OUP57392.1"/>
    <property type="molecule type" value="Genomic_DNA"/>
</dbReference>
<reference evidence="3" key="2">
    <citation type="journal article" date="2018" name="BMC Genomics">
        <title>Whole genome sequencing and function prediction of 133 gut anaerobes isolated from chicken caecum in pure cultures.</title>
        <authorList>
            <person name="Medvecky M."/>
            <person name="Cejkova D."/>
            <person name="Polansky O."/>
            <person name="Karasova D."/>
            <person name="Kubasova T."/>
            <person name="Cizek A."/>
            <person name="Rychlik I."/>
        </authorList>
    </citation>
    <scope>NUCLEOTIDE SEQUENCE</scope>
    <source>
        <strain evidence="3">An179</strain>
        <strain evidence="2">An180</strain>
    </source>
</reference>
<proteinExistence type="predicted"/>
<dbReference type="Proteomes" id="UP000195326">
    <property type="component" value="Unassembled WGS sequence"/>
</dbReference>
<comment type="caution">
    <text evidence="3">The sequence shown here is derived from an EMBL/GenBank/DDBJ whole genome shotgun (WGS) entry which is preliminary data.</text>
</comment>
<protein>
    <recommendedName>
        <fullName evidence="6">ECF transporter S component</fullName>
    </recommendedName>
</protein>
<evidence type="ECO:0000313" key="2">
    <source>
        <dbReference type="EMBL" id="OUP52873.1"/>
    </source>
</evidence>
<evidence type="ECO:0000256" key="1">
    <source>
        <dbReference type="SAM" id="Phobius"/>
    </source>
</evidence>
<dbReference type="STRING" id="501571.GCA_900143195_00830"/>
<gene>
    <name evidence="3" type="ORF">B5F15_09805</name>
    <name evidence="2" type="ORF">B5F17_07765</name>
</gene>
<dbReference type="NCBIfam" id="TIGR04518">
    <property type="entry name" value="ECF_S_folT_fam"/>
    <property type="match status" value="1"/>
</dbReference>
<sequence>MEKQKNVFRRSLDELKSPRALVITAMLIALNLAMDLLGLKIYLTPELRVSVGFVCNASVAMLYGPTVGMMTGFSTDVLGFLLSPNNNAGYFPGYTITAIVGGLLYGLWLYKGRPSIPRCIAAKLSVNIVCNLFLNTLWSALLYQKGFWVLLPGRLFKNLILLPLEVLILWVVANIVLRQFRRVFSGSVSS</sequence>
<feature type="transmembrane region" description="Helical" evidence="1">
    <location>
        <begin position="91"/>
        <end position="110"/>
    </location>
</feature>
<dbReference type="Pfam" id="PF12822">
    <property type="entry name" value="ECF_trnsprt"/>
    <property type="match status" value="1"/>
</dbReference>
<feature type="transmembrane region" description="Helical" evidence="1">
    <location>
        <begin position="51"/>
        <end position="71"/>
    </location>
</feature>
<feature type="transmembrane region" description="Helical" evidence="1">
    <location>
        <begin position="155"/>
        <end position="177"/>
    </location>
</feature>
<organism evidence="3 4">
    <name type="scientific">Butyricicoccus pullicaecorum</name>
    <dbReference type="NCBI Taxonomy" id="501571"/>
    <lineage>
        <taxon>Bacteria</taxon>
        <taxon>Bacillati</taxon>
        <taxon>Bacillota</taxon>
        <taxon>Clostridia</taxon>
        <taxon>Eubacteriales</taxon>
        <taxon>Butyricicoccaceae</taxon>
        <taxon>Butyricicoccus</taxon>
    </lineage>
</organism>
<accession>A0A1Y4LSY9</accession>
<keyword evidence="1" id="KW-0472">Membrane</keyword>
<reference evidence="4 5" key="1">
    <citation type="submission" date="2017-04" db="EMBL/GenBank/DDBJ databases">
        <title>Function of individual gut microbiota members based on whole genome sequencing of pure cultures obtained from chicken caecum.</title>
        <authorList>
            <person name="Medvecky M."/>
            <person name="Cejkova D."/>
            <person name="Polansky O."/>
            <person name="Karasova D."/>
            <person name="Kubasova T."/>
            <person name="Cizek A."/>
            <person name="Rychlik I."/>
        </authorList>
    </citation>
    <scope>NUCLEOTIDE SEQUENCE [LARGE SCALE GENOMIC DNA]</scope>
    <source>
        <strain evidence="4">An179</strain>
        <strain evidence="5">An180</strain>
    </source>
</reference>
<keyword evidence="1" id="KW-0812">Transmembrane</keyword>
<keyword evidence="1" id="KW-1133">Transmembrane helix</keyword>
<dbReference type="Proteomes" id="UP000195897">
    <property type="component" value="Unassembled WGS sequence"/>
</dbReference>
<feature type="transmembrane region" description="Helical" evidence="1">
    <location>
        <begin position="20"/>
        <end position="39"/>
    </location>
</feature>
<dbReference type="GO" id="GO:0022857">
    <property type="term" value="F:transmembrane transporter activity"/>
    <property type="evidence" value="ECO:0007669"/>
    <property type="project" value="InterPro"/>
</dbReference>
<name>A0A1Y4LSY9_9FIRM</name>
<evidence type="ECO:0000313" key="5">
    <source>
        <dbReference type="Proteomes" id="UP000195897"/>
    </source>
</evidence>
<dbReference type="Gene3D" id="1.10.1760.20">
    <property type="match status" value="1"/>
</dbReference>
<dbReference type="InterPro" id="IPR024529">
    <property type="entry name" value="ECF_trnsprt_substrate-spec"/>
</dbReference>
<evidence type="ECO:0000313" key="4">
    <source>
        <dbReference type="Proteomes" id="UP000195326"/>
    </source>
</evidence>
<dbReference type="InterPro" id="IPR030949">
    <property type="entry name" value="ECF_S_folate_fam"/>
</dbReference>
<dbReference type="AlphaFoldDB" id="A0A1Y4LSY9"/>
<dbReference type="RefSeq" id="WP_087372676.1">
    <property type="nucleotide sequence ID" value="NZ_JBKTCX010000041.1"/>
</dbReference>
<evidence type="ECO:0008006" key="6">
    <source>
        <dbReference type="Google" id="ProtNLM"/>
    </source>
</evidence>
<evidence type="ECO:0000313" key="3">
    <source>
        <dbReference type="EMBL" id="OUP57392.1"/>
    </source>
</evidence>
<feature type="transmembrane region" description="Helical" evidence="1">
    <location>
        <begin position="122"/>
        <end position="143"/>
    </location>
</feature>
<dbReference type="EMBL" id="NFKK01000007">
    <property type="protein sequence ID" value="OUP52873.1"/>
    <property type="molecule type" value="Genomic_DNA"/>
</dbReference>